<feature type="domain" description="C2H2-type" evidence="6">
    <location>
        <begin position="111"/>
        <end position="138"/>
    </location>
</feature>
<keyword evidence="1" id="KW-0479">Metal-binding</keyword>
<evidence type="ECO:0000256" key="2">
    <source>
        <dbReference type="ARBA" id="ARBA00022737"/>
    </source>
</evidence>
<dbReference type="PANTHER" id="PTHR16515">
    <property type="entry name" value="PR DOMAIN ZINC FINGER PROTEIN"/>
    <property type="match status" value="1"/>
</dbReference>
<evidence type="ECO:0000256" key="3">
    <source>
        <dbReference type="ARBA" id="ARBA00022771"/>
    </source>
</evidence>
<dbReference type="AlphaFoldDB" id="A0A672R2W0"/>
<dbReference type="InterPro" id="IPR013087">
    <property type="entry name" value="Znf_C2H2_type"/>
</dbReference>
<dbReference type="PROSITE" id="PS50157">
    <property type="entry name" value="ZINC_FINGER_C2H2_2"/>
    <property type="match status" value="2"/>
</dbReference>
<dbReference type="GO" id="GO:0008270">
    <property type="term" value="F:zinc ion binding"/>
    <property type="evidence" value="ECO:0007669"/>
    <property type="project" value="UniProtKB-KW"/>
</dbReference>
<evidence type="ECO:0000256" key="5">
    <source>
        <dbReference type="PROSITE-ProRule" id="PRU00042"/>
    </source>
</evidence>
<reference evidence="7" key="1">
    <citation type="submission" date="2025-08" db="UniProtKB">
        <authorList>
            <consortium name="Ensembl"/>
        </authorList>
    </citation>
    <scope>IDENTIFICATION</scope>
</reference>
<dbReference type="Gene3D" id="3.30.160.60">
    <property type="entry name" value="Classic Zinc Finger"/>
    <property type="match status" value="2"/>
</dbReference>
<dbReference type="FunFam" id="3.30.160.60:FF:000710">
    <property type="entry name" value="Zinc finger protein 768"/>
    <property type="match status" value="1"/>
</dbReference>
<keyword evidence="8" id="KW-1185">Reference proteome</keyword>
<evidence type="ECO:0000313" key="8">
    <source>
        <dbReference type="Proteomes" id="UP000472262"/>
    </source>
</evidence>
<dbReference type="GO" id="GO:0005737">
    <property type="term" value="C:cytoplasm"/>
    <property type="evidence" value="ECO:0007669"/>
    <property type="project" value="TreeGrafter"/>
</dbReference>
<sequence length="144" mass="16860">MQPIRLRLKSLSETEIFCTIINVFIVTFDQLNVSLLYNIYIYIFFFGTNFSQLAHLQKHIQVHTGEKPYECHVRAHRGTSHCCLGESNEISNAHMINLKTHLRLHSGERPYACKQCLASFTQHIHLRLHRRLYVLTKPLTKDVI</sequence>
<evidence type="ECO:0000256" key="4">
    <source>
        <dbReference type="ARBA" id="ARBA00022833"/>
    </source>
</evidence>
<dbReference type="GO" id="GO:0006357">
    <property type="term" value="P:regulation of transcription by RNA polymerase II"/>
    <property type="evidence" value="ECO:0007669"/>
    <property type="project" value="TreeGrafter"/>
</dbReference>
<dbReference type="InParanoid" id="A0A672R2W0"/>
<dbReference type="GO" id="GO:0003700">
    <property type="term" value="F:DNA-binding transcription factor activity"/>
    <property type="evidence" value="ECO:0007669"/>
    <property type="project" value="TreeGrafter"/>
</dbReference>
<dbReference type="InterPro" id="IPR036236">
    <property type="entry name" value="Znf_C2H2_sf"/>
</dbReference>
<dbReference type="Proteomes" id="UP000472262">
    <property type="component" value="Unassembled WGS sequence"/>
</dbReference>
<organism evidence="7 8">
    <name type="scientific">Sinocyclocheilus grahami</name>
    <name type="common">Dianchi golden-line fish</name>
    <name type="synonym">Barbus grahami</name>
    <dbReference type="NCBI Taxonomy" id="75366"/>
    <lineage>
        <taxon>Eukaryota</taxon>
        <taxon>Metazoa</taxon>
        <taxon>Chordata</taxon>
        <taxon>Craniata</taxon>
        <taxon>Vertebrata</taxon>
        <taxon>Euteleostomi</taxon>
        <taxon>Actinopterygii</taxon>
        <taxon>Neopterygii</taxon>
        <taxon>Teleostei</taxon>
        <taxon>Ostariophysi</taxon>
        <taxon>Cypriniformes</taxon>
        <taxon>Cyprinidae</taxon>
        <taxon>Cyprininae</taxon>
        <taxon>Sinocyclocheilus</taxon>
    </lineage>
</organism>
<name>A0A672R2W0_SINGR</name>
<accession>A0A672R2W0</accession>
<evidence type="ECO:0000256" key="1">
    <source>
        <dbReference type="ARBA" id="ARBA00022723"/>
    </source>
</evidence>
<dbReference type="Ensembl" id="ENSSGRT00000088171.1">
    <property type="protein sequence ID" value="ENSSGRP00000082791.1"/>
    <property type="gene ID" value="ENSSGRG00000041853.1"/>
</dbReference>
<evidence type="ECO:0000259" key="6">
    <source>
        <dbReference type="PROSITE" id="PS50157"/>
    </source>
</evidence>
<dbReference type="GO" id="GO:0005634">
    <property type="term" value="C:nucleus"/>
    <property type="evidence" value="ECO:0007669"/>
    <property type="project" value="TreeGrafter"/>
</dbReference>
<dbReference type="InterPro" id="IPR050331">
    <property type="entry name" value="Zinc_finger"/>
</dbReference>
<proteinExistence type="predicted"/>
<protein>
    <recommendedName>
        <fullName evidence="6">C2H2-type domain-containing protein</fullName>
    </recommendedName>
</protein>
<keyword evidence="2" id="KW-0677">Repeat</keyword>
<reference evidence="7" key="2">
    <citation type="submission" date="2025-09" db="UniProtKB">
        <authorList>
            <consortium name="Ensembl"/>
        </authorList>
    </citation>
    <scope>IDENTIFICATION</scope>
</reference>
<keyword evidence="4" id="KW-0862">Zinc</keyword>
<dbReference type="PANTHER" id="PTHR16515:SF68">
    <property type="entry name" value="PR DOMAIN ZINC FINGER PROTEIN 1"/>
    <property type="match status" value="1"/>
</dbReference>
<keyword evidence="3 5" id="KW-0863">Zinc-finger</keyword>
<dbReference type="GO" id="GO:0000978">
    <property type="term" value="F:RNA polymerase II cis-regulatory region sequence-specific DNA binding"/>
    <property type="evidence" value="ECO:0007669"/>
    <property type="project" value="TreeGrafter"/>
</dbReference>
<evidence type="ECO:0000313" key="7">
    <source>
        <dbReference type="Ensembl" id="ENSSGRP00000082791.1"/>
    </source>
</evidence>
<feature type="domain" description="C2H2-type" evidence="6">
    <location>
        <begin position="47"/>
        <end position="68"/>
    </location>
</feature>
<dbReference type="SUPFAM" id="SSF57667">
    <property type="entry name" value="beta-beta-alpha zinc fingers"/>
    <property type="match status" value="2"/>
</dbReference>
<dbReference type="GO" id="GO:0045165">
    <property type="term" value="P:cell fate commitment"/>
    <property type="evidence" value="ECO:0007669"/>
    <property type="project" value="TreeGrafter"/>
</dbReference>